<evidence type="ECO:0000313" key="2">
    <source>
        <dbReference type="EMBL" id="KGO94572.1"/>
    </source>
</evidence>
<comment type="caution">
    <text evidence="2">The sequence shown here is derived from an EMBL/GenBank/DDBJ whole genome shotgun (WGS) entry which is preliminary data.</text>
</comment>
<dbReference type="AlphaFoldDB" id="A0A0A2MPH1"/>
<dbReference type="eggNOG" id="ENOG502ZYNI">
    <property type="taxonomic scope" value="Bacteria"/>
</dbReference>
<feature type="transmembrane region" description="Helical" evidence="1">
    <location>
        <begin position="7"/>
        <end position="25"/>
    </location>
</feature>
<keyword evidence="3" id="KW-1185">Reference proteome</keyword>
<keyword evidence="1" id="KW-0472">Membrane</keyword>
<keyword evidence="1" id="KW-1133">Transmembrane helix</keyword>
<sequence>MIPKAFWNYFLTINLFNFPASALVAISGLQWFPISFCTFGLGMGLLAYHTFYKQQYYFYYNLGYTRTRLAVMVFICNLVIAIPLIILLSL</sequence>
<evidence type="ECO:0000256" key="1">
    <source>
        <dbReference type="SAM" id="Phobius"/>
    </source>
</evidence>
<dbReference type="RefSeq" id="WP_026991955.1">
    <property type="nucleotide sequence ID" value="NZ_JRLY01000001.1"/>
</dbReference>
<dbReference type="EMBL" id="JRLY01000001">
    <property type="protein sequence ID" value="KGO94572.1"/>
    <property type="molecule type" value="Genomic_DNA"/>
</dbReference>
<dbReference type="Proteomes" id="UP000030111">
    <property type="component" value="Unassembled WGS sequence"/>
</dbReference>
<organism evidence="2 3">
    <name type="scientific">Flavobacterium subsaxonicum WB 4.1-42 = DSM 21790</name>
    <dbReference type="NCBI Taxonomy" id="1121898"/>
    <lineage>
        <taxon>Bacteria</taxon>
        <taxon>Pseudomonadati</taxon>
        <taxon>Bacteroidota</taxon>
        <taxon>Flavobacteriia</taxon>
        <taxon>Flavobacteriales</taxon>
        <taxon>Flavobacteriaceae</taxon>
        <taxon>Flavobacterium</taxon>
    </lineage>
</organism>
<feature type="transmembrane region" description="Helical" evidence="1">
    <location>
        <begin position="69"/>
        <end position="88"/>
    </location>
</feature>
<accession>A0A0A2MPH1</accession>
<name>A0A0A2MPH1_9FLAO</name>
<keyword evidence="1" id="KW-0812">Transmembrane</keyword>
<feature type="transmembrane region" description="Helical" evidence="1">
    <location>
        <begin position="31"/>
        <end position="48"/>
    </location>
</feature>
<reference evidence="2 3" key="1">
    <citation type="submission" date="2013-09" db="EMBL/GenBank/DDBJ databases">
        <authorList>
            <person name="Zeng Z."/>
            <person name="Chen C."/>
        </authorList>
    </citation>
    <scope>NUCLEOTIDE SEQUENCE [LARGE SCALE GENOMIC DNA]</scope>
    <source>
        <strain evidence="2 3">WB 4.1-42</strain>
    </source>
</reference>
<dbReference type="OrthoDB" id="1377247at2"/>
<proteinExistence type="predicted"/>
<protein>
    <submittedName>
        <fullName evidence="2">Uncharacterized protein</fullName>
    </submittedName>
</protein>
<dbReference type="STRING" id="1121898.GCA_000422725_00507"/>
<evidence type="ECO:0000313" key="3">
    <source>
        <dbReference type="Proteomes" id="UP000030111"/>
    </source>
</evidence>
<gene>
    <name evidence="2" type="ORF">Q766_00140</name>
</gene>